<dbReference type="EMBL" id="JAUPFM010000007">
    <property type="protein sequence ID" value="KAK2846604.1"/>
    <property type="molecule type" value="Genomic_DNA"/>
</dbReference>
<protein>
    <submittedName>
        <fullName evidence="2">Uncharacterized protein</fullName>
    </submittedName>
</protein>
<keyword evidence="3" id="KW-1185">Reference proteome</keyword>
<accession>A0AA88MWD5</accession>
<reference evidence="2" key="1">
    <citation type="submission" date="2023-07" db="EMBL/GenBank/DDBJ databases">
        <title>Chromosome-level Genome Assembly of Striped Snakehead (Channa striata).</title>
        <authorList>
            <person name="Liu H."/>
        </authorList>
    </citation>
    <scope>NUCLEOTIDE SEQUENCE</scope>
    <source>
        <strain evidence="2">Gz</strain>
        <tissue evidence="2">Muscle</tissue>
    </source>
</reference>
<feature type="region of interest" description="Disordered" evidence="1">
    <location>
        <begin position="124"/>
        <end position="206"/>
    </location>
</feature>
<organism evidence="2 3">
    <name type="scientific">Channa striata</name>
    <name type="common">Snakehead murrel</name>
    <name type="synonym">Ophicephalus striatus</name>
    <dbReference type="NCBI Taxonomy" id="64152"/>
    <lineage>
        <taxon>Eukaryota</taxon>
        <taxon>Metazoa</taxon>
        <taxon>Chordata</taxon>
        <taxon>Craniata</taxon>
        <taxon>Vertebrata</taxon>
        <taxon>Euteleostomi</taxon>
        <taxon>Actinopterygii</taxon>
        <taxon>Neopterygii</taxon>
        <taxon>Teleostei</taxon>
        <taxon>Neoteleostei</taxon>
        <taxon>Acanthomorphata</taxon>
        <taxon>Anabantaria</taxon>
        <taxon>Anabantiformes</taxon>
        <taxon>Channoidei</taxon>
        <taxon>Channidae</taxon>
        <taxon>Channa</taxon>
    </lineage>
</organism>
<dbReference type="AlphaFoldDB" id="A0AA88MWD5"/>
<evidence type="ECO:0000313" key="2">
    <source>
        <dbReference type="EMBL" id="KAK2846604.1"/>
    </source>
</evidence>
<sequence>MSENSVFYSETESIVDTVIRTAVVVASPGPRPARKPDLDDVVKILGREATRKISAVFSQLSSLLRHENQALKAKVGILENELKTVTENFENATMWRENVLSGCPVLFERSGLVYTLKLLGKLKRKTDQDPEGVAESPPAPESGEGSKELNSEATSSLATREDAAEDSTPTNTFESKTTVSQNTQGTDVSKKGKQFPGEPEPSDPPL</sequence>
<name>A0AA88MWD5_CHASR</name>
<evidence type="ECO:0000313" key="3">
    <source>
        <dbReference type="Proteomes" id="UP001187415"/>
    </source>
</evidence>
<feature type="compositionally biased region" description="Polar residues" evidence="1">
    <location>
        <begin position="167"/>
        <end position="187"/>
    </location>
</feature>
<comment type="caution">
    <text evidence="2">The sequence shown here is derived from an EMBL/GenBank/DDBJ whole genome shotgun (WGS) entry which is preliminary data.</text>
</comment>
<gene>
    <name evidence="2" type="ORF">Q5P01_009603</name>
</gene>
<dbReference type="Proteomes" id="UP001187415">
    <property type="component" value="Unassembled WGS sequence"/>
</dbReference>
<proteinExistence type="predicted"/>
<evidence type="ECO:0000256" key="1">
    <source>
        <dbReference type="SAM" id="MobiDB-lite"/>
    </source>
</evidence>